<comment type="caution">
    <text evidence="2">The sequence shown here is derived from an EMBL/GenBank/DDBJ whole genome shotgun (WGS) entry which is preliminary data.</text>
</comment>
<evidence type="ECO:0000313" key="2">
    <source>
        <dbReference type="EMBL" id="MFD0799747.1"/>
    </source>
</evidence>
<keyword evidence="1" id="KW-0472">Membrane</keyword>
<proteinExistence type="predicted"/>
<dbReference type="EMBL" id="JBHTHR010000002">
    <property type="protein sequence ID" value="MFD0799747.1"/>
    <property type="molecule type" value="Genomic_DNA"/>
</dbReference>
<organism evidence="2 3">
    <name type="scientific">Streptomonospora algeriensis</name>
    <dbReference type="NCBI Taxonomy" id="995084"/>
    <lineage>
        <taxon>Bacteria</taxon>
        <taxon>Bacillati</taxon>
        <taxon>Actinomycetota</taxon>
        <taxon>Actinomycetes</taxon>
        <taxon>Streptosporangiales</taxon>
        <taxon>Nocardiopsidaceae</taxon>
        <taxon>Streptomonospora</taxon>
    </lineage>
</organism>
<sequence>MTDLVPDQRNSSLAPEHLSVTRHLCAGVYSDRAIRDLVIRVHNTAHRRVAPSYDFDLVPVIRHAWAARALEAGGHAALAAAIVIPLLLGRTWSAVLVALALLACVAVHIEMRRVKKVVRQAVDDSSHRTRSKWKWRVRGTSQQTPLLDRQVAGFWNRIPLRFRRYLKAGAATAALLVGSSILHPAETAFATHLFLGLLGVTATLGALRQHRINRLRTRSDPRPSRLTPREKAVHEQQLHAFVVYCRDDSRSQNEDELRPFNPFGHISPFIGAGEIIHHWNPPMTVQMLRPANGEESRQDREYGIPPFKAHELVHHLRHTMTKLHHDSEDVRLQSNVRDRIYISEADASADRWFLHRSDDVAEIESIINTPDHKAHHFLEVSVPAVGGELVTTVLLRVSLKGRTLSLDFAACALPRTPAEYRRIGRYAEHGIIATILSALRTVRAFPEECTRIYRLAALPLLVAQAVFAQRDWTLAPMPGILIGSKVAVREECAEEWGDVQIDKTKILDHMKIVEQHLLNSIHDFLDSRKVDTSDFDKRATQIISASVVNVGGVNEFTNSAIGTGAQANNVQPQAPRNQ</sequence>
<feature type="transmembrane region" description="Helical" evidence="1">
    <location>
        <begin position="94"/>
        <end position="111"/>
    </location>
</feature>
<feature type="transmembrane region" description="Helical" evidence="1">
    <location>
        <begin position="189"/>
        <end position="207"/>
    </location>
</feature>
<feature type="transmembrane region" description="Helical" evidence="1">
    <location>
        <begin position="165"/>
        <end position="183"/>
    </location>
</feature>
<gene>
    <name evidence="2" type="ORF">ACFQZU_00210</name>
</gene>
<keyword evidence="1" id="KW-1133">Transmembrane helix</keyword>
<keyword evidence="3" id="KW-1185">Reference proteome</keyword>
<reference evidence="3" key="1">
    <citation type="journal article" date="2019" name="Int. J. Syst. Evol. Microbiol.">
        <title>The Global Catalogue of Microorganisms (GCM) 10K type strain sequencing project: providing services to taxonomists for standard genome sequencing and annotation.</title>
        <authorList>
            <consortium name="The Broad Institute Genomics Platform"/>
            <consortium name="The Broad Institute Genome Sequencing Center for Infectious Disease"/>
            <person name="Wu L."/>
            <person name="Ma J."/>
        </authorList>
    </citation>
    <scope>NUCLEOTIDE SEQUENCE [LARGE SCALE GENOMIC DNA]</scope>
    <source>
        <strain evidence="3">CCUG 63369</strain>
    </source>
</reference>
<protein>
    <submittedName>
        <fullName evidence="2">Uncharacterized protein</fullName>
    </submittedName>
</protein>
<evidence type="ECO:0000313" key="3">
    <source>
        <dbReference type="Proteomes" id="UP001596956"/>
    </source>
</evidence>
<keyword evidence="1" id="KW-0812">Transmembrane</keyword>
<dbReference type="Proteomes" id="UP001596956">
    <property type="component" value="Unassembled WGS sequence"/>
</dbReference>
<evidence type="ECO:0000256" key="1">
    <source>
        <dbReference type="SAM" id="Phobius"/>
    </source>
</evidence>
<name>A0ABW3B8U2_9ACTN</name>
<accession>A0ABW3B8U2</accession>